<sequence length="398" mass="42811">MTTALSTTSSPSTAGTSASDQRDLVLHWYLPTYGDSRGVMSGGHGSGLSHGERPATLDYMAQLCQAAEANGFESVLIPTGQWCQEGWVVASAMAARTSRLKFLVAVRPGLVAAPLLAQQVQTLQDLSGGRVAVNVVIGGEDSEQRTFGDFTTKQQRYERADEVLAAAQHLWSSDEPLTVSGDYVQVEGAQLAQRPAVQPPIFFGGSSPIGIEVAGRRADVYLTWGETPDKVAAKQDRVRDAAAEAGREDIDFGIRLHVIARPTEEEAWAEAQRLLDGIDPAEVARVQARLATSQSEGQRLQSELHGRGAGFHTETPARDLEVAPNLWAGIGLVRGGAGTSLVGSYEQVAQRLAEYRAIGIRHVILSGYPHLEETWHVGEGLVPQLQQAGIDVRHHTTR</sequence>
<organism evidence="6 7">
    <name type="scientific">Corynebacterium heidelbergense</name>
    <dbReference type="NCBI Taxonomy" id="2055947"/>
    <lineage>
        <taxon>Bacteria</taxon>
        <taxon>Bacillati</taxon>
        <taxon>Actinomycetota</taxon>
        <taxon>Actinomycetes</taxon>
        <taxon>Mycobacteriales</taxon>
        <taxon>Corynebacteriaceae</taxon>
        <taxon>Corynebacterium</taxon>
    </lineage>
</organism>
<evidence type="ECO:0000256" key="2">
    <source>
        <dbReference type="ARBA" id="ARBA00022643"/>
    </source>
</evidence>
<dbReference type="GO" id="GO:0046306">
    <property type="term" value="P:alkanesulfonate catabolic process"/>
    <property type="evidence" value="ECO:0007669"/>
    <property type="project" value="TreeGrafter"/>
</dbReference>
<dbReference type="PANTHER" id="PTHR42847:SF4">
    <property type="entry name" value="ALKANESULFONATE MONOOXYGENASE-RELATED"/>
    <property type="match status" value="1"/>
</dbReference>
<dbReference type="EMBL" id="QHCV01000008">
    <property type="protein sequence ID" value="RAV32860.1"/>
    <property type="molecule type" value="Genomic_DNA"/>
</dbReference>
<keyword evidence="4 6" id="KW-0503">Monooxygenase</keyword>
<dbReference type="GO" id="GO:0008726">
    <property type="term" value="F:alkanesulfonate monooxygenase activity"/>
    <property type="evidence" value="ECO:0007669"/>
    <property type="project" value="TreeGrafter"/>
</dbReference>
<dbReference type="InterPro" id="IPR011251">
    <property type="entry name" value="Luciferase-like_dom"/>
</dbReference>
<evidence type="ECO:0000259" key="5">
    <source>
        <dbReference type="Pfam" id="PF00296"/>
    </source>
</evidence>
<dbReference type="PANTHER" id="PTHR42847">
    <property type="entry name" value="ALKANESULFONATE MONOOXYGENASE"/>
    <property type="match status" value="1"/>
</dbReference>
<protein>
    <submittedName>
        <fullName evidence="6">Alkanesulfonate monooxygenase</fullName>
    </submittedName>
</protein>
<name>A0A364V869_9CORY</name>
<reference evidence="6 7" key="1">
    <citation type="journal article" date="2018" name="Syst. Appl. Microbiol.">
        <title>Corynebacterium heidelbergense sp. nov., isolated from the preen glands of Egyptian geese (Alopochen aegyptiacus).</title>
        <authorList>
            <person name="Braun M.S."/>
            <person name="Wang E."/>
            <person name="Zimmermann S."/>
            <person name="Wink M."/>
        </authorList>
    </citation>
    <scope>NUCLEOTIDE SEQUENCE [LARGE SCALE GENOMIC DNA]</scope>
    <source>
        <strain evidence="6 7">647</strain>
    </source>
</reference>
<evidence type="ECO:0000256" key="1">
    <source>
        <dbReference type="ARBA" id="ARBA00022630"/>
    </source>
</evidence>
<dbReference type="InterPro" id="IPR050172">
    <property type="entry name" value="SsuD_RutA_monooxygenase"/>
</dbReference>
<keyword evidence="2" id="KW-0288">FMN</keyword>
<dbReference type="Pfam" id="PF00296">
    <property type="entry name" value="Bac_luciferase"/>
    <property type="match status" value="1"/>
</dbReference>
<keyword evidence="7" id="KW-1185">Reference proteome</keyword>
<evidence type="ECO:0000256" key="3">
    <source>
        <dbReference type="ARBA" id="ARBA00023002"/>
    </source>
</evidence>
<keyword evidence="1" id="KW-0285">Flavoprotein</keyword>
<dbReference type="Gene3D" id="3.20.20.30">
    <property type="entry name" value="Luciferase-like domain"/>
    <property type="match status" value="1"/>
</dbReference>
<proteinExistence type="predicted"/>
<dbReference type="AlphaFoldDB" id="A0A364V869"/>
<dbReference type="CDD" id="cd01094">
    <property type="entry name" value="Alkanesulfonate_monoxygenase"/>
    <property type="match status" value="1"/>
</dbReference>
<gene>
    <name evidence="6" type="ORF">DLJ54_01360</name>
</gene>
<evidence type="ECO:0000313" key="6">
    <source>
        <dbReference type="EMBL" id="RAV32860.1"/>
    </source>
</evidence>
<dbReference type="Proteomes" id="UP000251577">
    <property type="component" value="Unassembled WGS sequence"/>
</dbReference>
<feature type="domain" description="Luciferase-like" evidence="5">
    <location>
        <begin position="44"/>
        <end position="362"/>
    </location>
</feature>
<keyword evidence="3" id="KW-0560">Oxidoreductase</keyword>
<accession>A0A364V869</accession>
<comment type="caution">
    <text evidence="6">The sequence shown here is derived from an EMBL/GenBank/DDBJ whole genome shotgun (WGS) entry which is preliminary data.</text>
</comment>
<dbReference type="InterPro" id="IPR036661">
    <property type="entry name" value="Luciferase-like_sf"/>
</dbReference>
<dbReference type="SUPFAM" id="SSF51679">
    <property type="entry name" value="Bacterial luciferase-like"/>
    <property type="match status" value="1"/>
</dbReference>
<evidence type="ECO:0000256" key="4">
    <source>
        <dbReference type="ARBA" id="ARBA00023033"/>
    </source>
</evidence>
<evidence type="ECO:0000313" key="7">
    <source>
        <dbReference type="Proteomes" id="UP000251577"/>
    </source>
</evidence>